<dbReference type="SUPFAM" id="SSF47598">
    <property type="entry name" value="Ribbon-helix-helix"/>
    <property type="match status" value="1"/>
</dbReference>
<dbReference type="GO" id="GO:0006355">
    <property type="term" value="P:regulation of DNA-templated transcription"/>
    <property type="evidence" value="ECO:0007669"/>
    <property type="project" value="InterPro"/>
</dbReference>
<dbReference type="EMBL" id="RCZO01000009">
    <property type="protein sequence ID" value="TPG05930.1"/>
    <property type="molecule type" value="Genomic_DNA"/>
</dbReference>
<sequence length="75" mass="8549">MPTENRTARLTILIDPRKKAVFERLCTGEDATSSQVVRRLIRDYIEQRLGHPWHAEDDVAEKAVPARGGSHVRAR</sequence>
<dbReference type="RefSeq" id="WP_140654138.1">
    <property type="nucleotide sequence ID" value="NZ_RCZB01000001.1"/>
</dbReference>
<evidence type="ECO:0000313" key="2">
    <source>
        <dbReference type="EMBL" id="TPG05930.1"/>
    </source>
</evidence>
<feature type="domain" description="Ribbon-helix-helix protein RHH" evidence="1">
    <location>
        <begin position="4"/>
        <end position="50"/>
    </location>
</feature>
<dbReference type="Proteomes" id="UP000319486">
    <property type="component" value="Unassembled WGS sequence"/>
</dbReference>
<dbReference type="InterPro" id="IPR010985">
    <property type="entry name" value="Ribbon_hlx_hlx"/>
</dbReference>
<name>A0A502BZJ9_9GAMM</name>
<dbReference type="AlphaFoldDB" id="A0A502BZJ9"/>
<dbReference type="OrthoDB" id="9181780at2"/>
<accession>A0A502BZJ9</accession>
<reference evidence="2 3" key="1">
    <citation type="journal article" date="2019" name="Environ. Microbiol.">
        <title>Species interactions and distinct microbial communities in high Arctic permafrost affected cryosols are associated with the CH4 and CO2 gas fluxes.</title>
        <authorList>
            <person name="Altshuler I."/>
            <person name="Hamel J."/>
            <person name="Turney S."/>
            <person name="Magnuson E."/>
            <person name="Levesque R."/>
            <person name="Greer C."/>
            <person name="Whyte L.G."/>
        </authorList>
    </citation>
    <scope>NUCLEOTIDE SEQUENCE [LARGE SCALE GENOMIC DNA]</scope>
    <source>
        <strain evidence="2 3">S13Y</strain>
    </source>
</reference>
<evidence type="ECO:0000259" key="1">
    <source>
        <dbReference type="Pfam" id="PF19839"/>
    </source>
</evidence>
<protein>
    <submittedName>
        <fullName evidence="2">CopG family transcriptional regulator</fullName>
    </submittedName>
</protein>
<proteinExistence type="predicted"/>
<dbReference type="Pfam" id="PF19839">
    <property type="entry name" value="RHH_9"/>
    <property type="match status" value="1"/>
</dbReference>
<dbReference type="InterPro" id="IPR045559">
    <property type="entry name" value="RHH_9"/>
</dbReference>
<organism evidence="2 3">
    <name type="scientific">Rhodanobacter glycinis</name>
    <dbReference type="NCBI Taxonomy" id="582702"/>
    <lineage>
        <taxon>Bacteria</taxon>
        <taxon>Pseudomonadati</taxon>
        <taxon>Pseudomonadota</taxon>
        <taxon>Gammaproteobacteria</taxon>
        <taxon>Lysobacterales</taxon>
        <taxon>Rhodanobacteraceae</taxon>
        <taxon>Rhodanobacter</taxon>
    </lineage>
</organism>
<comment type="caution">
    <text evidence="2">The sequence shown here is derived from an EMBL/GenBank/DDBJ whole genome shotgun (WGS) entry which is preliminary data.</text>
</comment>
<keyword evidence="3" id="KW-1185">Reference proteome</keyword>
<gene>
    <name evidence="2" type="ORF">EAH88_14920</name>
</gene>
<evidence type="ECO:0000313" key="3">
    <source>
        <dbReference type="Proteomes" id="UP000319486"/>
    </source>
</evidence>